<accession>A0ABV5FZI3</accession>
<keyword evidence="3" id="KW-1185">Reference proteome</keyword>
<dbReference type="Proteomes" id="UP001589575">
    <property type="component" value="Unassembled WGS sequence"/>
</dbReference>
<organism evidence="2 3">
    <name type="scientific">Citricoccus parietis</name>
    <dbReference type="NCBI Taxonomy" id="592307"/>
    <lineage>
        <taxon>Bacteria</taxon>
        <taxon>Bacillati</taxon>
        <taxon>Actinomycetota</taxon>
        <taxon>Actinomycetes</taxon>
        <taxon>Micrococcales</taxon>
        <taxon>Micrococcaceae</taxon>
        <taxon>Citricoccus</taxon>
    </lineage>
</organism>
<protein>
    <submittedName>
        <fullName evidence="2">Uncharacterized protein</fullName>
    </submittedName>
</protein>
<feature type="compositionally biased region" description="Polar residues" evidence="1">
    <location>
        <begin position="9"/>
        <end position="25"/>
    </location>
</feature>
<gene>
    <name evidence="2" type="ORF">ACFFX0_13040</name>
</gene>
<evidence type="ECO:0000313" key="3">
    <source>
        <dbReference type="Proteomes" id="UP001589575"/>
    </source>
</evidence>
<comment type="caution">
    <text evidence="2">The sequence shown here is derived from an EMBL/GenBank/DDBJ whole genome shotgun (WGS) entry which is preliminary data.</text>
</comment>
<sequence length="67" mass="7799">MRTRRTAGQRRSWSVTPWTARSTAPPSRWRRPAATGSSSTGGGWRRFPCSRSRWCRRSCRPKPRPVR</sequence>
<name>A0ABV5FZI3_9MICC</name>
<reference evidence="2 3" key="1">
    <citation type="submission" date="2024-09" db="EMBL/GenBank/DDBJ databases">
        <authorList>
            <person name="Sun Q."/>
            <person name="Mori K."/>
        </authorList>
    </citation>
    <scope>NUCLEOTIDE SEQUENCE [LARGE SCALE GENOMIC DNA]</scope>
    <source>
        <strain evidence="2 3">CCM 7609</strain>
    </source>
</reference>
<proteinExistence type="predicted"/>
<feature type="region of interest" description="Disordered" evidence="1">
    <location>
        <begin position="1"/>
        <end position="49"/>
    </location>
</feature>
<evidence type="ECO:0000256" key="1">
    <source>
        <dbReference type="SAM" id="MobiDB-lite"/>
    </source>
</evidence>
<evidence type="ECO:0000313" key="2">
    <source>
        <dbReference type="EMBL" id="MFB9072080.1"/>
    </source>
</evidence>
<dbReference type="EMBL" id="JBHMFI010000001">
    <property type="protein sequence ID" value="MFB9072080.1"/>
    <property type="molecule type" value="Genomic_DNA"/>
</dbReference>